<dbReference type="PROSITE" id="PS51194">
    <property type="entry name" value="HELICASE_CTER"/>
    <property type="match status" value="1"/>
</dbReference>
<dbReference type="InterPro" id="IPR001650">
    <property type="entry name" value="Helicase_C-like"/>
</dbReference>
<evidence type="ECO:0000256" key="9">
    <source>
        <dbReference type="ARBA" id="ARBA00023172"/>
    </source>
</evidence>
<dbReference type="InterPro" id="IPR014001">
    <property type="entry name" value="Helicase_ATP-bd"/>
</dbReference>
<keyword evidence="19" id="KW-1185">Reference proteome</keyword>
<dbReference type="Proteomes" id="UP001241537">
    <property type="component" value="Unassembled WGS sequence"/>
</dbReference>
<dbReference type="GO" id="GO:0003677">
    <property type="term" value="F:DNA binding"/>
    <property type="evidence" value="ECO:0007669"/>
    <property type="project" value="UniProtKB-KW"/>
</dbReference>
<comment type="similarity">
    <text evidence="1 15">Belongs to the helicase family. RecG subfamily.</text>
</comment>
<reference evidence="18" key="1">
    <citation type="submission" date="2023-07" db="EMBL/GenBank/DDBJ databases">
        <title>Genomic Encyclopedia of Type Strains, Phase IV (KMG-IV): sequencing the most valuable type-strain genomes for metagenomic binning, comparative biology and taxonomic classification.</title>
        <authorList>
            <person name="Goeker M."/>
        </authorList>
    </citation>
    <scope>NUCLEOTIDE SEQUENCE</scope>
    <source>
        <strain evidence="18">DSM 19659</strain>
    </source>
</reference>
<evidence type="ECO:0000259" key="16">
    <source>
        <dbReference type="PROSITE" id="PS51192"/>
    </source>
</evidence>
<evidence type="ECO:0000256" key="10">
    <source>
        <dbReference type="ARBA" id="ARBA00023204"/>
    </source>
</evidence>
<evidence type="ECO:0000313" key="19">
    <source>
        <dbReference type="Proteomes" id="UP001241537"/>
    </source>
</evidence>
<dbReference type="AlphaFoldDB" id="A0AAE3VBP5"/>
<dbReference type="GO" id="GO:0006310">
    <property type="term" value="P:DNA recombination"/>
    <property type="evidence" value="ECO:0007669"/>
    <property type="project" value="UniProtKB-UniRule"/>
</dbReference>
<comment type="catalytic activity">
    <reaction evidence="12 15">
        <text>Couples ATP hydrolysis with the unwinding of duplex DNA by translocating in the 3'-5' direction.</text>
        <dbReference type="EC" id="5.6.2.4"/>
    </reaction>
</comment>
<dbReference type="Gene3D" id="3.40.50.300">
    <property type="entry name" value="P-loop containing nucleotide triphosphate hydrolases"/>
    <property type="match status" value="2"/>
</dbReference>
<dbReference type="SUPFAM" id="SSF52540">
    <property type="entry name" value="P-loop containing nucleoside triphosphate hydrolases"/>
    <property type="match status" value="2"/>
</dbReference>
<keyword evidence="5 15" id="KW-0378">Hydrolase</keyword>
<dbReference type="RefSeq" id="WP_307255274.1">
    <property type="nucleotide sequence ID" value="NZ_JAUSTO010000016.1"/>
</dbReference>
<evidence type="ECO:0000256" key="12">
    <source>
        <dbReference type="ARBA" id="ARBA00034617"/>
    </source>
</evidence>
<dbReference type="EC" id="5.6.2.4" evidence="13 15"/>
<evidence type="ECO:0000256" key="13">
    <source>
        <dbReference type="ARBA" id="ARBA00034808"/>
    </source>
</evidence>
<dbReference type="InterPro" id="IPR033454">
    <property type="entry name" value="RecG_wedge"/>
</dbReference>
<keyword evidence="9 15" id="KW-0233">DNA recombination</keyword>
<dbReference type="Pfam" id="PF00271">
    <property type="entry name" value="Helicase_C"/>
    <property type="match status" value="1"/>
</dbReference>
<dbReference type="NCBIfam" id="TIGR00643">
    <property type="entry name" value="recG"/>
    <property type="match status" value="1"/>
</dbReference>
<evidence type="ECO:0000256" key="1">
    <source>
        <dbReference type="ARBA" id="ARBA00007504"/>
    </source>
</evidence>
<feature type="domain" description="Helicase C-terminal" evidence="17">
    <location>
        <begin position="453"/>
        <end position="623"/>
    </location>
</feature>
<comment type="caution">
    <text evidence="18">The sequence shown here is derived from an EMBL/GenBank/DDBJ whole genome shotgun (WGS) entry which is preliminary data.</text>
</comment>
<name>A0AAE3VBP5_9FIRM</name>
<dbReference type="GO" id="GO:0005524">
    <property type="term" value="F:ATP binding"/>
    <property type="evidence" value="ECO:0007669"/>
    <property type="project" value="UniProtKB-KW"/>
</dbReference>
<protein>
    <recommendedName>
        <fullName evidence="2 15">ATP-dependent DNA helicase RecG</fullName>
        <ecNumber evidence="13 15">5.6.2.4</ecNumber>
    </recommendedName>
</protein>
<comment type="function">
    <text evidence="15">Plays a critical role in recombination and DNA repair. Helps process Holliday junction intermediates to mature products by catalyzing branch migration. Has replication fork regression activity, unwinds stalled or blocked replication forks to make a HJ that can be resolved. Has a DNA unwinding activity characteristic of a DNA helicase with 3'-5' polarity.</text>
</comment>
<keyword evidence="3 15" id="KW-0547">Nucleotide-binding</keyword>
<evidence type="ECO:0000256" key="4">
    <source>
        <dbReference type="ARBA" id="ARBA00022763"/>
    </source>
</evidence>
<dbReference type="InterPro" id="IPR047112">
    <property type="entry name" value="RecG/Mfd"/>
</dbReference>
<keyword evidence="7 15" id="KW-0067">ATP-binding</keyword>
<dbReference type="Pfam" id="PF00270">
    <property type="entry name" value="DEAD"/>
    <property type="match status" value="1"/>
</dbReference>
<dbReference type="GO" id="GO:0016787">
    <property type="term" value="F:hydrolase activity"/>
    <property type="evidence" value="ECO:0007669"/>
    <property type="project" value="UniProtKB-KW"/>
</dbReference>
<evidence type="ECO:0000259" key="17">
    <source>
        <dbReference type="PROSITE" id="PS51194"/>
    </source>
</evidence>
<dbReference type="Pfam" id="PF19833">
    <property type="entry name" value="RecG_dom3_C"/>
    <property type="match status" value="1"/>
</dbReference>
<dbReference type="GO" id="GO:0043138">
    <property type="term" value="F:3'-5' DNA helicase activity"/>
    <property type="evidence" value="ECO:0007669"/>
    <property type="project" value="UniProtKB-EC"/>
</dbReference>
<dbReference type="InterPro" id="IPR012340">
    <property type="entry name" value="NA-bd_OB-fold"/>
</dbReference>
<keyword evidence="11" id="KW-0413">Isomerase</keyword>
<dbReference type="EMBL" id="JAUSTO010000016">
    <property type="protein sequence ID" value="MDQ0153313.1"/>
    <property type="molecule type" value="Genomic_DNA"/>
</dbReference>
<dbReference type="SMART" id="SM00490">
    <property type="entry name" value="HELICc"/>
    <property type="match status" value="1"/>
</dbReference>
<dbReference type="PROSITE" id="PS51192">
    <property type="entry name" value="HELICASE_ATP_BIND_1"/>
    <property type="match status" value="1"/>
</dbReference>
<evidence type="ECO:0000313" key="18">
    <source>
        <dbReference type="EMBL" id="MDQ0153313.1"/>
    </source>
</evidence>
<dbReference type="PANTHER" id="PTHR47964:SF1">
    <property type="entry name" value="ATP-DEPENDENT DNA HELICASE HOMOLOG RECG, CHLOROPLASTIC"/>
    <property type="match status" value="1"/>
</dbReference>
<proteinExistence type="inferred from homology"/>
<feature type="domain" description="Helicase ATP-binding" evidence="16">
    <location>
        <begin position="281"/>
        <end position="444"/>
    </location>
</feature>
<organism evidence="18 19">
    <name type="scientific">Moryella indoligenes</name>
    <dbReference type="NCBI Taxonomy" id="371674"/>
    <lineage>
        <taxon>Bacteria</taxon>
        <taxon>Bacillati</taxon>
        <taxon>Bacillota</taxon>
        <taxon>Clostridia</taxon>
        <taxon>Lachnospirales</taxon>
        <taxon>Lachnospiraceae</taxon>
        <taxon>Moryella</taxon>
    </lineage>
</organism>
<evidence type="ECO:0000256" key="2">
    <source>
        <dbReference type="ARBA" id="ARBA00017846"/>
    </source>
</evidence>
<sequence>MQHHSTGTEEKSCAACSVTVLKGVGPKTEAAMARLGIRTLSQLIRHYPFRFDFYPAVQEIAALEEGQAAVLATPVSQLSVIRKGRFVMTQGKLADESGSVSVRWFNMPYLKKTILPGRQRVFCGKLVQKGKNLFMEQPSVFSPEEYEQLKERPLPVYSLTEGLTNRALTQAIASALALVPPQSDWLPDAVREKYALMEEDRAIREIHAPRDMEQFEHARKRIAFNEFYSFLHMVREMKLRSAGIRSVFCMQTEAPLKEYAAFLPFDLTEAQQRVVSECAKDLASGCVMNRLIQGDVGSGKTAVAAAMLYTAFRNGWQSAIMVPTEVLARQHVKTLHTLFAAAGKKPSILLLTGSLSAGEKHAAQEAIRTHQADIIIGTHALIQESVDFHSLSLVITDEQHRFGVRQREQLAAKGSHPHMLVMSATPIPRTLAVILYGDLDISTIDTRPAGRLPVKNALITRRERPKAFLHIKRELAEGHQAYIICPLVEESELCDAENVLDYSRKLSVLFQGIGRVGCLHGRMKESEKTAIMEAFAERKIQILVATTVVEVGVDVPNATVMMIENAERFGLASLHQLRGRVGRGESQSYCIFVQGRQSARAKKRLEILGQSNDGFEIAAADLKLRGPGELFGAEQSGELTFSLGDIYNDYLILQTAQEVLEQYALPFGVNKAFQREVIL</sequence>
<dbReference type="InterPro" id="IPR004609">
    <property type="entry name" value="ATP-dep_DNA_helicase_RecG"/>
</dbReference>
<evidence type="ECO:0000256" key="8">
    <source>
        <dbReference type="ARBA" id="ARBA00023125"/>
    </source>
</evidence>
<dbReference type="GO" id="GO:0006281">
    <property type="term" value="P:DNA repair"/>
    <property type="evidence" value="ECO:0007669"/>
    <property type="project" value="UniProtKB-UniRule"/>
</dbReference>
<accession>A0AAE3VBP5</accession>
<keyword evidence="8" id="KW-0238">DNA-binding</keyword>
<dbReference type="InterPro" id="IPR045562">
    <property type="entry name" value="RecG_dom3_C"/>
</dbReference>
<dbReference type="NCBIfam" id="NF008168">
    <property type="entry name" value="PRK10917.2-2"/>
    <property type="match status" value="1"/>
</dbReference>
<evidence type="ECO:0000256" key="14">
    <source>
        <dbReference type="ARBA" id="ARBA00048988"/>
    </source>
</evidence>
<dbReference type="Gene3D" id="2.40.50.140">
    <property type="entry name" value="Nucleic acid-binding proteins"/>
    <property type="match status" value="1"/>
</dbReference>
<evidence type="ECO:0000256" key="11">
    <source>
        <dbReference type="ARBA" id="ARBA00023235"/>
    </source>
</evidence>
<evidence type="ECO:0000256" key="7">
    <source>
        <dbReference type="ARBA" id="ARBA00022840"/>
    </source>
</evidence>
<dbReference type="SMART" id="SM00487">
    <property type="entry name" value="DEXDc"/>
    <property type="match status" value="1"/>
</dbReference>
<evidence type="ECO:0000256" key="15">
    <source>
        <dbReference type="RuleBase" id="RU363016"/>
    </source>
</evidence>
<evidence type="ECO:0000256" key="3">
    <source>
        <dbReference type="ARBA" id="ARBA00022741"/>
    </source>
</evidence>
<keyword evidence="4 15" id="KW-0227">DNA damage</keyword>
<evidence type="ECO:0000256" key="5">
    <source>
        <dbReference type="ARBA" id="ARBA00022801"/>
    </source>
</evidence>
<dbReference type="InterPro" id="IPR027417">
    <property type="entry name" value="P-loop_NTPase"/>
</dbReference>
<dbReference type="SUPFAM" id="SSF50249">
    <property type="entry name" value="Nucleic acid-binding proteins"/>
    <property type="match status" value="1"/>
</dbReference>
<gene>
    <name evidence="18" type="ORF">J2S20_002026</name>
</gene>
<keyword evidence="6 15" id="KW-0347">Helicase</keyword>
<keyword evidence="10 15" id="KW-0234">DNA repair</keyword>
<comment type="catalytic activity">
    <reaction evidence="14 15">
        <text>ATP + H2O = ADP + phosphate + H(+)</text>
        <dbReference type="Rhea" id="RHEA:13065"/>
        <dbReference type="ChEBI" id="CHEBI:15377"/>
        <dbReference type="ChEBI" id="CHEBI:15378"/>
        <dbReference type="ChEBI" id="CHEBI:30616"/>
        <dbReference type="ChEBI" id="CHEBI:43474"/>
        <dbReference type="ChEBI" id="CHEBI:456216"/>
        <dbReference type="EC" id="5.6.2.4"/>
    </reaction>
</comment>
<dbReference type="InterPro" id="IPR011545">
    <property type="entry name" value="DEAD/DEAH_box_helicase_dom"/>
</dbReference>
<dbReference type="CDD" id="cd04488">
    <property type="entry name" value="RecG_wedge_OBF"/>
    <property type="match status" value="1"/>
</dbReference>
<dbReference type="PANTHER" id="PTHR47964">
    <property type="entry name" value="ATP-DEPENDENT DNA HELICASE HOMOLOG RECG, CHLOROPLASTIC"/>
    <property type="match status" value="1"/>
</dbReference>
<dbReference type="NCBIfam" id="NF008165">
    <property type="entry name" value="PRK10917.1-3"/>
    <property type="match status" value="1"/>
</dbReference>
<evidence type="ECO:0000256" key="6">
    <source>
        <dbReference type="ARBA" id="ARBA00022806"/>
    </source>
</evidence>
<dbReference type="Pfam" id="PF17191">
    <property type="entry name" value="RecG_wedge"/>
    <property type="match status" value="1"/>
</dbReference>